<feature type="transmembrane region" description="Helical" evidence="1">
    <location>
        <begin position="123"/>
        <end position="145"/>
    </location>
</feature>
<proteinExistence type="predicted"/>
<reference evidence="2 3" key="1">
    <citation type="submission" date="2024-08" db="EMBL/GenBank/DDBJ databases">
        <authorList>
            <person name="Cucini C."/>
            <person name="Frati F."/>
        </authorList>
    </citation>
    <scope>NUCLEOTIDE SEQUENCE [LARGE SCALE GENOMIC DNA]</scope>
</reference>
<keyword evidence="3" id="KW-1185">Reference proteome</keyword>
<dbReference type="EMBL" id="CAXLJM020000076">
    <property type="protein sequence ID" value="CAL8129258.1"/>
    <property type="molecule type" value="Genomic_DNA"/>
</dbReference>
<organism evidence="2 3">
    <name type="scientific">Orchesella dallaii</name>
    <dbReference type="NCBI Taxonomy" id="48710"/>
    <lineage>
        <taxon>Eukaryota</taxon>
        <taxon>Metazoa</taxon>
        <taxon>Ecdysozoa</taxon>
        <taxon>Arthropoda</taxon>
        <taxon>Hexapoda</taxon>
        <taxon>Collembola</taxon>
        <taxon>Entomobryomorpha</taxon>
        <taxon>Entomobryoidea</taxon>
        <taxon>Orchesellidae</taxon>
        <taxon>Orchesellinae</taxon>
        <taxon>Orchesella</taxon>
    </lineage>
</organism>
<keyword evidence="1" id="KW-0472">Membrane</keyword>
<name>A0ABP1RJQ6_9HEXA</name>
<keyword evidence="1" id="KW-1133">Transmembrane helix</keyword>
<accession>A0ABP1RJQ6</accession>
<evidence type="ECO:0000256" key="1">
    <source>
        <dbReference type="SAM" id="Phobius"/>
    </source>
</evidence>
<feature type="transmembrane region" description="Helical" evidence="1">
    <location>
        <begin position="152"/>
        <end position="172"/>
    </location>
</feature>
<feature type="transmembrane region" description="Helical" evidence="1">
    <location>
        <begin position="51"/>
        <end position="79"/>
    </location>
</feature>
<sequence>MIYNIQLLLKAFRLHERLTTFYNSPHILYWGFNPKTQVECWQRRSQIPKSFLASIFVVALITIFFFGSMSIGINVILIISGNQFSEALNKLHQYSNYCVSRTRTVENKNGFQNNFKSKLPGTIATLSVAVTGLTTILLFPVAIYLKIDPIIWLPGYSHLVLPLRLVLSFVYIRESLRTAALCCLIISFDAPLFFHCLEYCDSFPIGNGGINAYQVLRRIRCINVKSCSDFTGVLLCCIHLLLVSGHVVVICGYDMLPFPILVLFIVCLVMIDIVLHTYLPWVSRIYDWSSGIIEKWRRLLGNTDKKGRRILRRKIAALRPIAFRCGSIGPLTRDTKRRYFKSIFEGFFDVVIAFQNGWGS</sequence>
<feature type="transmembrane region" description="Helical" evidence="1">
    <location>
        <begin position="256"/>
        <end position="275"/>
    </location>
</feature>
<evidence type="ECO:0000313" key="3">
    <source>
        <dbReference type="Proteomes" id="UP001642540"/>
    </source>
</evidence>
<gene>
    <name evidence="2" type="ORF">ODALV1_LOCUS23019</name>
</gene>
<feature type="transmembrane region" description="Helical" evidence="1">
    <location>
        <begin position="227"/>
        <end position="250"/>
    </location>
</feature>
<keyword evidence="1" id="KW-0812">Transmembrane</keyword>
<evidence type="ECO:0000313" key="2">
    <source>
        <dbReference type="EMBL" id="CAL8129258.1"/>
    </source>
</evidence>
<comment type="caution">
    <text evidence="2">The sequence shown here is derived from an EMBL/GenBank/DDBJ whole genome shotgun (WGS) entry which is preliminary data.</text>
</comment>
<protein>
    <submittedName>
        <fullName evidence="2">Uncharacterized protein</fullName>
    </submittedName>
</protein>
<dbReference type="Proteomes" id="UP001642540">
    <property type="component" value="Unassembled WGS sequence"/>
</dbReference>